<dbReference type="EMBL" id="CP018477">
    <property type="protein sequence ID" value="ASV74402.1"/>
    <property type="molecule type" value="Genomic_DNA"/>
</dbReference>
<keyword evidence="6" id="KW-1185">Reference proteome</keyword>
<keyword evidence="1" id="KW-0479">Metal-binding</keyword>
<dbReference type="Proteomes" id="UP000215086">
    <property type="component" value="Chromosome"/>
</dbReference>
<dbReference type="GO" id="GO:0042759">
    <property type="term" value="P:long-chain fatty acid biosynthetic process"/>
    <property type="evidence" value="ECO:0007669"/>
    <property type="project" value="TreeGrafter"/>
</dbReference>
<dbReference type="InterPro" id="IPR006823">
    <property type="entry name" value="Ceramidase_alk"/>
</dbReference>
<keyword evidence="1" id="KW-0862">Zinc</keyword>
<keyword evidence="2" id="KW-0378">Hydrolase</keyword>
<evidence type="ECO:0000313" key="6">
    <source>
        <dbReference type="Proteomes" id="UP000215086"/>
    </source>
</evidence>
<comment type="catalytic activity">
    <reaction evidence="2">
        <text>an N-acylsphing-4-enine + H2O = sphing-4-enine + a fatty acid</text>
        <dbReference type="Rhea" id="RHEA:20856"/>
        <dbReference type="ChEBI" id="CHEBI:15377"/>
        <dbReference type="ChEBI" id="CHEBI:28868"/>
        <dbReference type="ChEBI" id="CHEBI:52639"/>
        <dbReference type="ChEBI" id="CHEBI:57756"/>
        <dbReference type="EC" id="3.5.1.23"/>
    </reaction>
</comment>
<keyword evidence="2" id="KW-0746">Sphingolipid metabolism</keyword>
<keyword evidence="3" id="KW-0732">Signal</keyword>
<organism evidence="5 6">
    <name type="scientific">Thermogutta terrifontis</name>
    <dbReference type="NCBI Taxonomy" id="1331910"/>
    <lineage>
        <taxon>Bacteria</taxon>
        <taxon>Pseudomonadati</taxon>
        <taxon>Planctomycetota</taxon>
        <taxon>Planctomycetia</taxon>
        <taxon>Pirellulales</taxon>
        <taxon>Thermoguttaceae</taxon>
        <taxon>Thermogutta</taxon>
    </lineage>
</organism>
<dbReference type="GO" id="GO:0046514">
    <property type="term" value="P:ceramide catabolic process"/>
    <property type="evidence" value="ECO:0007669"/>
    <property type="project" value="InterPro"/>
</dbReference>
<dbReference type="GO" id="GO:0046512">
    <property type="term" value="P:sphingosine biosynthetic process"/>
    <property type="evidence" value="ECO:0007669"/>
    <property type="project" value="TreeGrafter"/>
</dbReference>
<dbReference type="PANTHER" id="PTHR12670">
    <property type="entry name" value="CERAMIDASE"/>
    <property type="match status" value="1"/>
</dbReference>
<feature type="chain" id="PRO_5013284546" description="Neutral ceramidase" evidence="3">
    <location>
        <begin position="23"/>
        <end position="468"/>
    </location>
</feature>
<dbReference type="InterPro" id="IPR031329">
    <property type="entry name" value="NEUT/ALK_ceramidase_N"/>
</dbReference>
<evidence type="ECO:0000256" key="3">
    <source>
        <dbReference type="SAM" id="SignalP"/>
    </source>
</evidence>
<feature type="signal peptide" evidence="3">
    <location>
        <begin position="1"/>
        <end position="22"/>
    </location>
</feature>
<dbReference type="AlphaFoldDB" id="A0A286REM4"/>
<dbReference type="GO" id="GO:0046872">
    <property type="term" value="F:metal ion binding"/>
    <property type="evidence" value="ECO:0007669"/>
    <property type="project" value="UniProtKB-KW"/>
</dbReference>
<feature type="domain" description="Neutral/alkaline non-lysosomal ceramidase N-terminal" evidence="4">
    <location>
        <begin position="25"/>
        <end position="274"/>
    </location>
</feature>
<dbReference type="GO" id="GO:0016020">
    <property type="term" value="C:membrane"/>
    <property type="evidence" value="ECO:0007669"/>
    <property type="project" value="GOC"/>
</dbReference>
<keyword evidence="2" id="KW-0443">Lipid metabolism</keyword>
<name>A0A286REM4_9BACT</name>
<evidence type="ECO:0000313" key="5">
    <source>
        <dbReference type="EMBL" id="ASV74402.1"/>
    </source>
</evidence>
<proteinExistence type="inferred from homology"/>
<evidence type="ECO:0000256" key="1">
    <source>
        <dbReference type="PIRSR" id="PIRSR606823-2"/>
    </source>
</evidence>
<feature type="binding site" evidence="1">
    <location>
        <position position="222"/>
    </location>
    <ligand>
        <name>Zn(2+)</name>
        <dbReference type="ChEBI" id="CHEBI:29105"/>
    </ligand>
</feature>
<dbReference type="RefSeq" id="WP_095414737.1">
    <property type="nucleotide sequence ID" value="NZ_CP018477.1"/>
</dbReference>
<dbReference type="EC" id="3.5.1.23" evidence="2"/>
<comment type="cofactor">
    <cofactor evidence="1">
        <name>Zn(2+)</name>
        <dbReference type="ChEBI" id="CHEBI:29105"/>
    </cofactor>
    <text evidence="1">Binds 1 zinc ion per subunit.</text>
</comment>
<accession>A0A286REM4</accession>
<dbReference type="PANTHER" id="PTHR12670:SF1">
    <property type="entry name" value="NEUTRAL CERAMIDASE"/>
    <property type="match status" value="1"/>
</dbReference>
<dbReference type="GO" id="GO:0017040">
    <property type="term" value="F:N-acylsphingosine amidohydrolase activity"/>
    <property type="evidence" value="ECO:0007669"/>
    <property type="project" value="UniProtKB-UniRule"/>
</dbReference>
<protein>
    <recommendedName>
        <fullName evidence="2">Neutral ceramidase</fullName>
        <ecNumber evidence="2">3.5.1.23</ecNumber>
    </recommendedName>
</protein>
<comment type="similarity">
    <text evidence="2">Belongs to the neutral ceramidase family.</text>
</comment>
<dbReference type="Pfam" id="PF04734">
    <property type="entry name" value="Ceramidase_alk"/>
    <property type="match status" value="1"/>
</dbReference>
<reference evidence="5 6" key="1">
    <citation type="journal article" name="Front. Microbiol.">
        <title>Sugar Metabolism of the First Thermophilic Planctomycete Thermogutta terrifontis: Comparative Genomic and Transcriptomic Approaches.</title>
        <authorList>
            <person name="Elcheninov A.G."/>
            <person name="Menzel P."/>
            <person name="Gudbergsdottir S.R."/>
            <person name="Slesarev A.I."/>
            <person name="Kadnikov V.V."/>
            <person name="Krogh A."/>
            <person name="Bonch-Osmolovskaya E.A."/>
            <person name="Peng X."/>
            <person name="Kublanov I.V."/>
        </authorList>
    </citation>
    <scope>NUCLEOTIDE SEQUENCE [LARGE SCALE GENOMIC DNA]</scope>
    <source>
        <strain evidence="5 6">R1</strain>
    </source>
</reference>
<dbReference type="KEGG" id="ttf:THTE_1800"/>
<gene>
    <name evidence="5" type="ORF">THTE_1800</name>
</gene>
<sequence length="468" mass="51420">MRLACVLVLSVCLDLCAGMLPAQEFAVGVARVKITPEKPIRMSGYASRNKPSVGVLQDLWAKCLAIRDAEGHRIVILTTDLIGYNNEFSTELFTRAKEKYGLNREEILLTCSHTHSGPVVGKNLRVMYQFSPEEAETIREYTTQLLDKLVMVIGQALENLQPAQLSVGHGKVGFAVNRREKRGDTVVLGVNPEGPVDHDVPVIKVTAPDGALRAVLFGYACHCTTIGGNTGEDFYKIHGDYAGVAQAKIEEAHPGVTAMFTILCGGDQNPNPRGEIAYVRQHGEALAGEVERVLAGPMKAVRGPLQSVVDVAELELRPHTREQFEQELEKALAAKDVYRERRARRMLELYDAGTPIRTVAVPIQAVRFDQTLTLVAIGGEVCVEYALRLKKEFPQEDLVVIGYANDVMCYIPSKNVLLGGGYEPEYSMIYYGMPGPFAENVEETLIAALHRLLGRLGLQPATHQARAE</sequence>
<feature type="binding site" evidence="1">
    <location>
        <position position="113"/>
    </location>
    <ligand>
        <name>Zn(2+)</name>
        <dbReference type="ChEBI" id="CHEBI:29105"/>
    </ligand>
</feature>
<evidence type="ECO:0000256" key="2">
    <source>
        <dbReference type="RuleBase" id="RU366019"/>
    </source>
</evidence>
<evidence type="ECO:0000259" key="4">
    <source>
        <dbReference type="Pfam" id="PF04734"/>
    </source>
</evidence>
<dbReference type="OrthoDB" id="264270at2"/>
<dbReference type="GO" id="GO:0005576">
    <property type="term" value="C:extracellular region"/>
    <property type="evidence" value="ECO:0007669"/>
    <property type="project" value="TreeGrafter"/>
</dbReference>